<accession>A0A6N9PY67</accession>
<name>A0A6N9PY67_9BACL</name>
<dbReference type="AlphaFoldDB" id="A0A6N9PY67"/>
<dbReference type="Proteomes" id="UP000448943">
    <property type="component" value="Unassembled WGS sequence"/>
</dbReference>
<protein>
    <submittedName>
        <fullName evidence="2">Stage III sporulation protein AG</fullName>
    </submittedName>
</protein>
<dbReference type="InterPro" id="IPR014195">
    <property type="entry name" value="Spore_III_AG"/>
</dbReference>
<comment type="caution">
    <text evidence="2">The sequence shown here is derived from an EMBL/GenBank/DDBJ whole genome shotgun (WGS) entry which is preliminary data.</text>
</comment>
<proteinExistence type="predicted"/>
<keyword evidence="1" id="KW-0812">Transmembrane</keyword>
<keyword evidence="1" id="KW-0472">Membrane</keyword>
<evidence type="ECO:0000313" key="2">
    <source>
        <dbReference type="EMBL" id="NBI27565.1"/>
    </source>
</evidence>
<feature type="transmembrane region" description="Helical" evidence="1">
    <location>
        <begin position="34"/>
        <end position="54"/>
    </location>
</feature>
<evidence type="ECO:0000313" key="3">
    <source>
        <dbReference type="Proteomes" id="UP000448943"/>
    </source>
</evidence>
<evidence type="ECO:0000256" key="1">
    <source>
        <dbReference type="SAM" id="Phobius"/>
    </source>
</evidence>
<keyword evidence="1" id="KW-1133">Transmembrane helix</keyword>
<keyword evidence="3" id="KW-1185">Reference proteome</keyword>
<dbReference type="NCBIfam" id="TIGR02830">
    <property type="entry name" value="spore_III_AG"/>
    <property type="match status" value="1"/>
</dbReference>
<dbReference type="OrthoDB" id="2381602at2"/>
<reference evidence="2 3" key="1">
    <citation type="submission" date="2019-01" db="EMBL/GenBank/DDBJ databases">
        <title>Chengkuizengella sp. nov., isolated from deep-sea sediment of East Pacific Ocean.</title>
        <authorList>
            <person name="Yang J."/>
            <person name="Lai Q."/>
            <person name="Shao Z."/>
        </authorList>
    </citation>
    <scope>NUCLEOTIDE SEQUENCE [LARGE SCALE GENOMIC DNA]</scope>
    <source>
        <strain evidence="2 3">YPA3-1-1</strain>
    </source>
</reference>
<organism evidence="2 3">
    <name type="scientific">Chengkuizengella marina</name>
    <dbReference type="NCBI Taxonomy" id="2507566"/>
    <lineage>
        <taxon>Bacteria</taxon>
        <taxon>Bacillati</taxon>
        <taxon>Bacillota</taxon>
        <taxon>Bacilli</taxon>
        <taxon>Bacillales</taxon>
        <taxon>Paenibacillaceae</taxon>
        <taxon>Chengkuizengella</taxon>
    </lineage>
</organism>
<gene>
    <name evidence="2" type="primary">spoIIIAG</name>
    <name evidence="2" type="ORF">ERL59_01100</name>
</gene>
<dbReference type="EMBL" id="SIJB01000004">
    <property type="protein sequence ID" value="NBI27565.1"/>
    <property type="molecule type" value="Genomic_DNA"/>
</dbReference>
<sequence length="220" mass="24562">MRFKGGGLTLGKLLGIIEKWVGGEKGGEKRIQTFRWLLIIGLIGVMLMIMNSFINVNSIDDSQSDRASPEIASLPAIGEEKSKLPFDEYEEQYEMRLKEILEKIVGVGNVDVMVTIESTEENIVFENKKDSQQVTNEKDTNGATRHITDISRSGEIVLFEVEGNKTPIYVKKIKPQIRGVIIVANGAEDLTVKQLILDSVRKGLEVPSHRIQINPRKQSG</sequence>